<dbReference type="CDD" id="cd14066">
    <property type="entry name" value="STKc_IRAK"/>
    <property type="match status" value="1"/>
</dbReference>
<dbReference type="CDD" id="cd01098">
    <property type="entry name" value="PAN_AP_plant"/>
    <property type="match status" value="1"/>
</dbReference>
<evidence type="ECO:0000259" key="21">
    <source>
        <dbReference type="PROSITE" id="PS50948"/>
    </source>
</evidence>
<dbReference type="GO" id="GO:0005524">
    <property type="term" value="F:ATP binding"/>
    <property type="evidence" value="ECO:0007669"/>
    <property type="project" value="UniProtKB-KW"/>
</dbReference>
<keyword evidence="11" id="KW-0325">Glycoprotein</keyword>
<dbReference type="FunFam" id="3.30.200.20:FF:000195">
    <property type="entry name" value="G-type lectin S-receptor-like serine/threonine-protein kinase"/>
    <property type="match status" value="1"/>
</dbReference>
<comment type="subcellular location">
    <subcellularLocation>
        <location evidence="1">Cell membrane</location>
        <topology evidence="1">Single-pass type I membrane protein</topology>
    </subcellularLocation>
</comment>
<dbReference type="RefSeq" id="XP_039139972.1">
    <property type="nucleotide sequence ID" value="XM_039284038.1"/>
</dbReference>
<evidence type="ECO:0000313" key="23">
    <source>
        <dbReference type="RefSeq" id="XP_039139972.1"/>
    </source>
</evidence>
<keyword evidence="16" id="KW-0472">Membrane</keyword>
<evidence type="ECO:0000313" key="22">
    <source>
        <dbReference type="Proteomes" id="UP001515500"/>
    </source>
</evidence>
<feature type="signal peptide" evidence="17">
    <location>
        <begin position="1"/>
        <end position="17"/>
    </location>
</feature>
<dbReference type="SUPFAM" id="SSF51110">
    <property type="entry name" value="alpha-D-mannose-specific plant lectins"/>
    <property type="match status" value="1"/>
</dbReference>
<dbReference type="FunFam" id="2.90.10.10:FF:000001">
    <property type="entry name" value="G-type lectin S-receptor-like serine/threonine-protein kinase"/>
    <property type="match status" value="1"/>
</dbReference>
<sequence>MPLLFVLLFMSFSHAVGRDTITPAQPLTSNETLISSNEKFALGFFKPVNSNKSYVGLWYNKISKRTIVWVANRKDPVTTSTGTLSISDNGSLLITDQNSTVVWSSGVANVTNPVAQLLNTGNLVVREDEGDDGNYSWQGFDYPTDTLIAGMKVGVDFVKGLNRTMTAWTSDSDPSPSQYYAMMDIHGDPQLLLCAGSKKLGRTGPWNGYQFTGLPTSATRTYTGFDVSFINNKQEITYSFNTNLPILSKMTVNQSGLVQRSIWEESSGFWNEIWHAPVDQCDSIQACGPFTICNPNNLPICDCLQGFTPKSPEKWYYTDASDGCVRKTQLDCKDGTDGFLVIPYTKLADTTKANVDTSLSLEECRTKCLNNCTCTAYAPSTDVDNGKSGCITWTDELRDVKLFTNDAHVQDFYVRIAAADLDSAPSAFSKSRKWVIPFVIIFVVTMLILAFVGYIVWKRRKTRRARAIQESKNSFHDPGSRGLAARNALELSQGSDLELPLLDLGTIASATENFSADNKLGEGGFGPVYKGMLEDGKEIAVKRLAKTSSQGLVEFKNEVLLIAKLQHRNLVRLLACCIEAEERILVYEYMPNKSLDFFLFAKSKDEVLNWQTRFKIIMGIARGLLYLHQDSRLRVIHRDLKASNILLDKEMNPKISDFGMARIFGGDEAEGNTKKVVGTYGYMSPEYAMDGIFSQKSDAFSFGVLVLEIISGKKNKGVYSAAPHKNLLDHVWSLFKEGNNLQIVDESLGSSYDVNEVMRCINVGLLCVQDHPGDRPLMSSVLLMLGSDRAILPYPKEPGFSVRNVSYQMESGSSKASSSAACDTSATLIEPR</sequence>
<keyword evidence="10" id="KW-1015">Disulfide bond</keyword>
<dbReference type="GO" id="GO:0051707">
    <property type="term" value="P:response to other organism"/>
    <property type="evidence" value="ECO:0007669"/>
    <property type="project" value="UniProtKB-ARBA"/>
</dbReference>
<evidence type="ECO:0000256" key="17">
    <source>
        <dbReference type="SAM" id="SignalP"/>
    </source>
</evidence>
<dbReference type="Gene3D" id="2.90.10.10">
    <property type="entry name" value="Bulb-type lectin domain"/>
    <property type="match status" value="1"/>
</dbReference>
<dbReference type="InterPro" id="IPR024171">
    <property type="entry name" value="SRK-like_kinase"/>
</dbReference>
<dbReference type="InterPro" id="IPR003609">
    <property type="entry name" value="Pan_app"/>
</dbReference>
<dbReference type="InterPro" id="IPR011009">
    <property type="entry name" value="Kinase-like_dom_sf"/>
</dbReference>
<evidence type="ECO:0000256" key="11">
    <source>
        <dbReference type="ARBA" id="ARBA00023180"/>
    </source>
</evidence>
<feature type="domain" description="Bulb-type lectin" evidence="20">
    <location>
        <begin position="18"/>
        <end position="138"/>
    </location>
</feature>
<dbReference type="FunFam" id="1.10.510.10:FF:000060">
    <property type="entry name" value="G-type lectin S-receptor-like serine/threonine-protein kinase"/>
    <property type="match status" value="1"/>
</dbReference>
<dbReference type="Pfam" id="PF01453">
    <property type="entry name" value="B_lectin"/>
    <property type="match status" value="1"/>
</dbReference>
<keyword evidence="3 14" id="KW-0723">Serine/threonine-protein kinase</keyword>
<dbReference type="PANTHER" id="PTHR27002:SF616">
    <property type="entry name" value="RECEPTOR-LIKE SERINE_THREONINE-PROTEIN KINASE"/>
    <property type="match status" value="1"/>
</dbReference>
<keyword evidence="22" id="KW-1185">Reference proteome</keyword>
<evidence type="ECO:0000256" key="13">
    <source>
        <dbReference type="ARBA" id="ARBA00048679"/>
    </source>
</evidence>
<evidence type="ECO:0000256" key="1">
    <source>
        <dbReference type="ARBA" id="ARBA00004251"/>
    </source>
</evidence>
<dbReference type="GO" id="GO:0005886">
    <property type="term" value="C:plasma membrane"/>
    <property type="evidence" value="ECO:0007669"/>
    <property type="project" value="UniProtKB-SubCell"/>
</dbReference>
<evidence type="ECO:0000256" key="12">
    <source>
        <dbReference type="ARBA" id="ARBA00047899"/>
    </source>
</evidence>
<dbReference type="SMART" id="SM00473">
    <property type="entry name" value="PAN_AP"/>
    <property type="match status" value="1"/>
</dbReference>
<dbReference type="PROSITE" id="PS50948">
    <property type="entry name" value="PAN"/>
    <property type="match status" value="1"/>
</dbReference>
<evidence type="ECO:0000259" key="18">
    <source>
        <dbReference type="PROSITE" id="PS50011"/>
    </source>
</evidence>
<dbReference type="GO" id="GO:0004674">
    <property type="term" value="F:protein serine/threonine kinase activity"/>
    <property type="evidence" value="ECO:0007669"/>
    <property type="project" value="UniProtKB-KW"/>
</dbReference>
<dbReference type="EC" id="2.7.11.1" evidence="14"/>
<evidence type="ECO:0000256" key="6">
    <source>
        <dbReference type="ARBA" id="ARBA00022729"/>
    </source>
</evidence>
<dbReference type="Pfam" id="PF07714">
    <property type="entry name" value="PK_Tyr_Ser-Thr"/>
    <property type="match status" value="1"/>
</dbReference>
<dbReference type="SMART" id="SM00108">
    <property type="entry name" value="B_lectin"/>
    <property type="match status" value="1"/>
</dbReference>
<dbReference type="Gene3D" id="1.10.510.10">
    <property type="entry name" value="Transferase(Phosphotransferase) domain 1"/>
    <property type="match status" value="1"/>
</dbReference>
<keyword evidence="8 14" id="KW-0418">Kinase</keyword>
<dbReference type="InterPro" id="IPR000742">
    <property type="entry name" value="EGF"/>
</dbReference>
<organism evidence="22 23">
    <name type="scientific">Dioscorea cayennensis subsp. rotundata</name>
    <name type="common">White Guinea yam</name>
    <name type="synonym">Dioscorea rotundata</name>
    <dbReference type="NCBI Taxonomy" id="55577"/>
    <lineage>
        <taxon>Eukaryota</taxon>
        <taxon>Viridiplantae</taxon>
        <taxon>Streptophyta</taxon>
        <taxon>Embryophyta</taxon>
        <taxon>Tracheophyta</taxon>
        <taxon>Spermatophyta</taxon>
        <taxon>Magnoliopsida</taxon>
        <taxon>Liliopsida</taxon>
        <taxon>Dioscoreales</taxon>
        <taxon>Dioscoreaceae</taxon>
        <taxon>Dioscorea</taxon>
    </lineage>
</organism>
<keyword evidence="16" id="KW-0812">Transmembrane</keyword>
<feature type="chain" id="PRO_5044200624" description="Receptor-like serine/threonine-protein kinase" evidence="17">
    <location>
        <begin position="18"/>
        <end position="832"/>
    </location>
</feature>
<dbReference type="CDD" id="cd00028">
    <property type="entry name" value="B_lectin"/>
    <property type="match status" value="1"/>
</dbReference>
<dbReference type="SUPFAM" id="SSF56112">
    <property type="entry name" value="Protein kinase-like (PK-like)"/>
    <property type="match status" value="1"/>
</dbReference>
<evidence type="ECO:0000259" key="19">
    <source>
        <dbReference type="PROSITE" id="PS50026"/>
    </source>
</evidence>
<dbReference type="Proteomes" id="UP001515500">
    <property type="component" value="Chromosome 15"/>
</dbReference>
<dbReference type="GO" id="GO:0048544">
    <property type="term" value="P:recognition of pollen"/>
    <property type="evidence" value="ECO:0007669"/>
    <property type="project" value="InterPro"/>
</dbReference>
<evidence type="ECO:0000256" key="4">
    <source>
        <dbReference type="ARBA" id="ARBA00022536"/>
    </source>
</evidence>
<gene>
    <name evidence="23" type="primary">LOC120277267</name>
</gene>
<evidence type="ECO:0000256" key="9">
    <source>
        <dbReference type="ARBA" id="ARBA00022840"/>
    </source>
</evidence>
<comment type="catalytic activity">
    <reaction evidence="12 14">
        <text>L-threonyl-[protein] + ATP = O-phospho-L-threonyl-[protein] + ADP + H(+)</text>
        <dbReference type="Rhea" id="RHEA:46608"/>
        <dbReference type="Rhea" id="RHEA-COMP:11060"/>
        <dbReference type="Rhea" id="RHEA-COMP:11605"/>
        <dbReference type="ChEBI" id="CHEBI:15378"/>
        <dbReference type="ChEBI" id="CHEBI:30013"/>
        <dbReference type="ChEBI" id="CHEBI:30616"/>
        <dbReference type="ChEBI" id="CHEBI:61977"/>
        <dbReference type="ChEBI" id="CHEBI:456216"/>
        <dbReference type="EC" id="2.7.11.1"/>
    </reaction>
</comment>
<dbReference type="InterPro" id="IPR000719">
    <property type="entry name" value="Prot_kinase_dom"/>
</dbReference>
<dbReference type="PROSITE" id="PS50927">
    <property type="entry name" value="BULB_LECTIN"/>
    <property type="match status" value="1"/>
</dbReference>
<feature type="transmembrane region" description="Helical" evidence="16">
    <location>
        <begin position="434"/>
        <end position="457"/>
    </location>
</feature>
<keyword evidence="7 14" id="KW-0547">Nucleotide-binding</keyword>
<accession>A0AB40CIX6</accession>
<evidence type="ECO:0000256" key="16">
    <source>
        <dbReference type="SAM" id="Phobius"/>
    </source>
</evidence>
<keyword evidence="9 14" id="KW-0067">ATP-binding</keyword>
<evidence type="ECO:0000256" key="10">
    <source>
        <dbReference type="ARBA" id="ARBA00023157"/>
    </source>
</evidence>
<reference evidence="23" key="1">
    <citation type="submission" date="2025-08" db="UniProtKB">
        <authorList>
            <consortium name="RefSeq"/>
        </authorList>
    </citation>
    <scope>IDENTIFICATION</scope>
</reference>
<evidence type="ECO:0000256" key="7">
    <source>
        <dbReference type="ARBA" id="ARBA00022741"/>
    </source>
</evidence>
<dbReference type="InterPro" id="IPR000858">
    <property type="entry name" value="S_locus_glycoprot_dom"/>
</dbReference>
<keyword evidence="5 14" id="KW-0808">Transferase</keyword>
<dbReference type="PROSITE" id="PS50026">
    <property type="entry name" value="EGF_3"/>
    <property type="match status" value="1"/>
</dbReference>
<protein>
    <recommendedName>
        <fullName evidence="14">Receptor-like serine/threonine-protein kinase</fullName>
        <ecNumber evidence="14">2.7.11.1</ecNumber>
    </recommendedName>
</protein>
<dbReference type="Gene3D" id="3.30.200.20">
    <property type="entry name" value="Phosphorylase Kinase, domain 1"/>
    <property type="match status" value="1"/>
</dbReference>
<comment type="catalytic activity">
    <reaction evidence="13 14">
        <text>L-seryl-[protein] + ATP = O-phospho-L-seryl-[protein] + ADP + H(+)</text>
        <dbReference type="Rhea" id="RHEA:17989"/>
        <dbReference type="Rhea" id="RHEA-COMP:9863"/>
        <dbReference type="Rhea" id="RHEA-COMP:11604"/>
        <dbReference type="ChEBI" id="CHEBI:15378"/>
        <dbReference type="ChEBI" id="CHEBI:29999"/>
        <dbReference type="ChEBI" id="CHEBI:30616"/>
        <dbReference type="ChEBI" id="CHEBI:83421"/>
        <dbReference type="ChEBI" id="CHEBI:456216"/>
        <dbReference type="EC" id="2.7.11.1"/>
    </reaction>
</comment>
<keyword evidence="16" id="KW-1133">Transmembrane helix</keyword>
<feature type="domain" description="EGF-like" evidence="19">
    <location>
        <begin position="277"/>
        <end position="313"/>
    </location>
</feature>
<feature type="domain" description="Apple" evidence="21">
    <location>
        <begin position="332"/>
        <end position="417"/>
    </location>
</feature>
<keyword evidence="4 15" id="KW-0245">EGF-like domain</keyword>
<comment type="caution">
    <text evidence="15">Lacks conserved residue(s) required for the propagation of feature annotation.</text>
</comment>
<dbReference type="InterPro" id="IPR001245">
    <property type="entry name" value="Ser-Thr/Tyr_kinase_cat_dom"/>
</dbReference>
<feature type="domain" description="Protein kinase" evidence="18">
    <location>
        <begin position="514"/>
        <end position="792"/>
    </location>
</feature>
<dbReference type="PROSITE" id="PS00108">
    <property type="entry name" value="PROTEIN_KINASE_ST"/>
    <property type="match status" value="1"/>
</dbReference>
<dbReference type="PANTHER" id="PTHR27002">
    <property type="entry name" value="RECEPTOR-LIKE SERINE/THREONINE-PROTEIN KINASE SD1-8"/>
    <property type="match status" value="1"/>
</dbReference>
<evidence type="ECO:0000259" key="20">
    <source>
        <dbReference type="PROSITE" id="PS50927"/>
    </source>
</evidence>
<dbReference type="GeneID" id="120277267"/>
<evidence type="ECO:0000256" key="14">
    <source>
        <dbReference type="PIRNR" id="PIRNR000641"/>
    </source>
</evidence>
<evidence type="ECO:0000256" key="5">
    <source>
        <dbReference type="ARBA" id="ARBA00022679"/>
    </source>
</evidence>
<proteinExistence type="inferred from homology"/>
<evidence type="ECO:0000256" key="15">
    <source>
        <dbReference type="PROSITE-ProRule" id="PRU00076"/>
    </source>
</evidence>
<evidence type="ECO:0000256" key="8">
    <source>
        <dbReference type="ARBA" id="ARBA00022777"/>
    </source>
</evidence>
<dbReference type="PROSITE" id="PS50011">
    <property type="entry name" value="PROTEIN_KINASE_DOM"/>
    <property type="match status" value="1"/>
</dbReference>
<evidence type="ECO:0000256" key="3">
    <source>
        <dbReference type="ARBA" id="ARBA00022527"/>
    </source>
</evidence>
<keyword evidence="6 17" id="KW-0732">Signal</keyword>
<dbReference type="InterPro" id="IPR036426">
    <property type="entry name" value="Bulb-type_lectin_dom_sf"/>
</dbReference>
<dbReference type="Pfam" id="PF08276">
    <property type="entry name" value="PAN_2"/>
    <property type="match status" value="1"/>
</dbReference>
<dbReference type="AlphaFoldDB" id="A0AB40CIX6"/>
<dbReference type="InterPro" id="IPR001480">
    <property type="entry name" value="Bulb-type_lectin_dom"/>
</dbReference>
<dbReference type="PIRSF" id="PIRSF000641">
    <property type="entry name" value="SRK"/>
    <property type="match status" value="1"/>
</dbReference>
<evidence type="ECO:0000256" key="2">
    <source>
        <dbReference type="ARBA" id="ARBA00022475"/>
    </source>
</evidence>
<name>A0AB40CIX6_DIOCR</name>
<dbReference type="Pfam" id="PF00954">
    <property type="entry name" value="S_locus_glycop"/>
    <property type="match status" value="1"/>
</dbReference>
<dbReference type="SMART" id="SM00220">
    <property type="entry name" value="S_TKc"/>
    <property type="match status" value="1"/>
</dbReference>
<dbReference type="InterPro" id="IPR008271">
    <property type="entry name" value="Ser/Thr_kinase_AS"/>
</dbReference>
<comment type="similarity">
    <text evidence="14">Belongs to the protein kinase superfamily. Ser/Thr protein kinase family.</text>
</comment>
<keyword evidence="2" id="KW-1003">Cell membrane</keyword>